<evidence type="ECO:0000256" key="7">
    <source>
        <dbReference type="ARBA" id="ARBA00023128"/>
    </source>
</evidence>
<evidence type="ECO:0000256" key="2">
    <source>
        <dbReference type="ARBA" id="ARBA00008554"/>
    </source>
</evidence>
<name>A0A0D6ESI3_SPOSA</name>
<proteinExistence type="inferred from homology"/>
<dbReference type="Pfam" id="PF02271">
    <property type="entry name" value="UCR_14kD"/>
    <property type="match status" value="1"/>
</dbReference>
<evidence type="ECO:0000256" key="1">
    <source>
        <dbReference type="ARBA" id="ARBA00004443"/>
    </source>
</evidence>
<organism evidence="10 11">
    <name type="scientific">Sporidiobolus salmonicolor</name>
    <name type="common">Yeast-like fungus</name>
    <name type="synonym">Sporobolomyces salmonicolor</name>
    <dbReference type="NCBI Taxonomy" id="5005"/>
    <lineage>
        <taxon>Eukaryota</taxon>
        <taxon>Fungi</taxon>
        <taxon>Dikarya</taxon>
        <taxon>Basidiomycota</taxon>
        <taxon>Pucciniomycotina</taxon>
        <taxon>Microbotryomycetes</taxon>
        <taxon>Sporidiobolales</taxon>
        <taxon>Sporidiobolaceae</taxon>
        <taxon>Sporobolomyces</taxon>
    </lineage>
</organism>
<dbReference type="EMBL" id="CENE01000033">
    <property type="protein sequence ID" value="CEQ42731.1"/>
    <property type="molecule type" value="Genomic_DNA"/>
</dbReference>
<evidence type="ECO:0000256" key="4">
    <source>
        <dbReference type="ARBA" id="ARBA00022660"/>
    </source>
</evidence>
<dbReference type="PIRSF" id="PIRSF000022">
    <property type="entry name" value="Bc1_14K"/>
    <property type="match status" value="1"/>
</dbReference>
<keyword evidence="4" id="KW-0679">Respiratory chain</keyword>
<dbReference type="GO" id="GO:0006122">
    <property type="term" value="P:mitochondrial electron transport, ubiquinol to cytochrome c"/>
    <property type="evidence" value="ECO:0007669"/>
    <property type="project" value="InterPro"/>
</dbReference>
<dbReference type="GO" id="GO:0005743">
    <property type="term" value="C:mitochondrial inner membrane"/>
    <property type="evidence" value="ECO:0007669"/>
    <property type="project" value="UniProtKB-SubCell"/>
</dbReference>
<evidence type="ECO:0000256" key="9">
    <source>
        <dbReference type="ARBA" id="ARBA00031684"/>
    </source>
</evidence>
<evidence type="ECO:0000256" key="8">
    <source>
        <dbReference type="ARBA" id="ARBA00023136"/>
    </source>
</evidence>
<dbReference type="GO" id="GO:0045275">
    <property type="term" value="C:respiratory chain complex III"/>
    <property type="evidence" value="ECO:0007669"/>
    <property type="project" value="InterPro"/>
</dbReference>
<dbReference type="PANTHER" id="PTHR12022:SF0">
    <property type="entry name" value="CYTOCHROME B-C1 COMPLEX SUBUNIT 7"/>
    <property type="match status" value="1"/>
</dbReference>
<keyword evidence="8" id="KW-0472">Membrane</keyword>
<feature type="non-terminal residue" evidence="10">
    <location>
        <position position="1"/>
    </location>
</feature>
<dbReference type="InterPro" id="IPR036544">
    <property type="entry name" value="QCR7_sf"/>
</dbReference>
<dbReference type="Gene3D" id="1.10.1090.10">
    <property type="entry name" value="Cytochrome b-c1 complex subunit 7"/>
    <property type="match status" value="1"/>
</dbReference>
<dbReference type="SUPFAM" id="SSF81524">
    <property type="entry name" value="14 kDa protein of cytochrome bc1 complex (Ubiquinol-cytochrome c reductase)"/>
    <property type="match status" value="1"/>
</dbReference>
<dbReference type="FunFam" id="1.10.1090.10:FF:000001">
    <property type="entry name" value="Cytochrome b-c1 complex subunit 7"/>
    <property type="match status" value="1"/>
</dbReference>
<protein>
    <recommendedName>
        <fullName evidence="9">Complex III subunit 7</fullName>
    </recommendedName>
</protein>
<comment type="subcellular location">
    <subcellularLocation>
        <location evidence="1">Mitochondrion inner membrane</location>
        <topology evidence="1">Peripheral membrane protein</topology>
        <orientation evidence="1">Matrix side</orientation>
    </subcellularLocation>
</comment>
<evidence type="ECO:0000256" key="6">
    <source>
        <dbReference type="ARBA" id="ARBA00022982"/>
    </source>
</evidence>
<keyword evidence="3" id="KW-0813">Transport</keyword>
<dbReference type="InterPro" id="IPR003197">
    <property type="entry name" value="QCR7"/>
</dbReference>
<dbReference type="Proteomes" id="UP000243876">
    <property type="component" value="Unassembled WGS sequence"/>
</dbReference>
<sequence>MSVLGPSFASTIKQSRGLYKFLKPLADKYASLAGYRQHGLKYDDILIEESAVVQKALNRLTERESYDRAFRLRTASMCAIAHEELPKDQWVKKEEDDRYLKPLITEVEAENAERVKWDTVTKA</sequence>
<evidence type="ECO:0000313" key="10">
    <source>
        <dbReference type="EMBL" id="CEQ42731.1"/>
    </source>
</evidence>
<keyword evidence="11" id="KW-1185">Reference proteome</keyword>
<dbReference type="AlphaFoldDB" id="A0A0D6ESI3"/>
<gene>
    <name evidence="10" type="primary">SPOSA6832_04582</name>
</gene>
<evidence type="ECO:0000256" key="5">
    <source>
        <dbReference type="ARBA" id="ARBA00022792"/>
    </source>
</evidence>
<keyword evidence="7" id="KW-0496">Mitochondrion</keyword>
<dbReference type="PANTHER" id="PTHR12022">
    <property type="entry name" value="UBIQUINOL-CYTOCHROME C REDUCTASE COMPLEX 14 KD PROTEIN"/>
    <property type="match status" value="1"/>
</dbReference>
<reference evidence="11" key="1">
    <citation type="submission" date="2015-02" db="EMBL/GenBank/DDBJ databases">
        <authorList>
            <person name="Gon?alves P."/>
        </authorList>
    </citation>
    <scope>NUCLEOTIDE SEQUENCE [LARGE SCALE GENOMIC DNA]</scope>
</reference>
<evidence type="ECO:0000313" key="11">
    <source>
        <dbReference type="Proteomes" id="UP000243876"/>
    </source>
</evidence>
<dbReference type="OrthoDB" id="425749at2759"/>
<accession>A0A0D6ESI3</accession>
<keyword evidence="6" id="KW-0249">Electron transport</keyword>
<evidence type="ECO:0000256" key="3">
    <source>
        <dbReference type="ARBA" id="ARBA00022448"/>
    </source>
</evidence>
<keyword evidence="5" id="KW-0999">Mitochondrion inner membrane</keyword>
<comment type="similarity">
    <text evidence="2">Belongs to the UQCRB/QCR7 family.</text>
</comment>